<name>A0AAJ1SWX1_9MICC</name>
<gene>
    <name evidence="2" type="ORF">J2T23_003263</name>
</gene>
<keyword evidence="1" id="KW-1133">Transmembrane helix</keyword>
<sequence>MLLNAAVLIVPIALGATLLYWIIRLGVKHGMRSYYADRNRETAVNMPSGVG</sequence>
<feature type="transmembrane region" description="Helical" evidence="1">
    <location>
        <begin position="6"/>
        <end position="23"/>
    </location>
</feature>
<proteinExistence type="predicted"/>
<keyword evidence="3" id="KW-1185">Reference proteome</keyword>
<keyword evidence="1" id="KW-0472">Membrane</keyword>
<evidence type="ECO:0000313" key="2">
    <source>
        <dbReference type="EMBL" id="MDQ0147353.1"/>
    </source>
</evidence>
<dbReference type="Proteomes" id="UP001239267">
    <property type="component" value="Unassembled WGS sequence"/>
</dbReference>
<dbReference type="EMBL" id="JAUSTB010000012">
    <property type="protein sequence ID" value="MDQ0147353.1"/>
    <property type="molecule type" value="Genomic_DNA"/>
</dbReference>
<reference evidence="2 3" key="1">
    <citation type="submission" date="2023-07" db="EMBL/GenBank/DDBJ databases">
        <title>Sorghum-associated microbial communities from plants grown in Nebraska, USA.</title>
        <authorList>
            <person name="Schachtman D."/>
        </authorList>
    </citation>
    <scope>NUCLEOTIDE SEQUENCE [LARGE SCALE GENOMIC DNA]</scope>
    <source>
        <strain evidence="2 3">DS1001</strain>
    </source>
</reference>
<evidence type="ECO:0000313" key="3">
    <source>
        <dbReference type="Proteomes" id="UP001239267"/>
    </source>
</evidence>
<comment type="caution">
    <text evidence="2">The sequence shown here is derived from an EMBL/GenBank/DDBJ whole genome shotgun (WGS) entry which is preliminary data.</text>
</comment>
<keyword evidence="1" id="KW-0812">Transmembrane</keyword>
<protein>
    <submittedName>
        <fullName evidence="2">Membrane-anchored protein</fullName>
    </submittedName>
</protein>
<organism evidence="2 3">
    <name type="scientific">Pseudarthrobacter niigatensis</name>
    <dbReference type="NCBI Taxonomy" id="369935"/>
    <lineage>
        <taxon>Bacteria</taxon>
        <taxon>Bacillati</taxon>
        <taxon>Actinomycetota</taxon>
        <taxon>Actinomycetes</taxon>
        <taxon>Micrococcales</taxon>
        <taxon>Micrococcaceae</taxon>
        <taxon>Pseudarthrobacter</taxon>
    </lineage>
</organism>
<accession>A0AAJ1SWX1</accession>
<dbReference type="AlphaFoldDB" id="A0AAJ1SWX1"/>
<dbReference type="RefSeq" id="WP_307361608.1">
    <property type="nucleotide sequence ID" value="NZ_JAUSTB010000012.1"/>
</dbReference>
<evidence type="ECO:0000256" key="1">
    <source>
        <dbReference type="SAM" id="Phobius"/>
    </source>
</evidence>